<feature type="domain" description="Solute-binding protein family 3/N-terminal" evidence="2">
    <location>
        <begin position="26"/>
        <end position="243"/>
    </location>
</feature>
<dbReference type="Pfam" id="PF00497">
    <property type="entry name" value="SBP_bac_3"/>
    <property type="match status" value="1"/>
</dbReference>
<dbReference type="Gene3D" id="3.40.190.10">
    <property type="entry name" value="Periplasmic binding protein-like II"/>
    <property type="match status" value="2"/>
</dbReference>
<dbReference type="PANTHER" id="PTHR38834">
    <property type="entry name" value="PERIPLASMIC SUBSTRATE BINDING PROTEIN FAMILY 3"/>
    <property type="match status" value="1"/>
</dbReference>
<name>A0A1M7YB20_9BACT</name>
<dbReference type="SUPFAM" id="SSF53850">
    <property type="entry name" value="Periplasmic binding protein-like II"/>
    <property type="match status" value="1"/>
</dbReference>
<evidence type="ECO:0000313" key="4">
    <source>
        <dbReference type="Proteomes" id="UP000184603"/>
    </source>
</evidence>
<dbReference type="PANTHER" id="PTHR38834:SF3">
    <property type="entry name" value="SOLUTE-BINDING PROTEIN FAMILY 3_N-TERMINAL DOMAIN-CONTAINING PROTEIN"/>
    <property type="match status" value="1"/>
</dbReference>
<protein>
    <submittedName>
        <fullName evidence="3">Polar amino acid transport system substrate-binding protein</fullName>
    </submittedName>
</protein>
<evidence type="ECO:0000313" key="3">
    <source>
        <dbReference type="EMBL" id="SHO49813.1"/>
    </source>
</evidence>
<organism evidence="3 4">
    <name type="scientific">Desulfopila aestuarii DSM 18488</name>
    <dbReference type="NCBI Taxonomy" id="1121416"/>
    <lineage>
        <taxon>Bacteria</taxon>
        <taxon>Pseudomonadati</taxon>
        <taxon>Thermodesulfobacteriota</taxon>
        <taxon>Desulfobulbia</taxon>
        <taxon>Desulfobulbales</taxon>
        <taxon>Desulfocapsaceae</taxon>
        <taxon>Desulfopila</taxon>
    </lineage>
</organism>
<keyword evidence="4" id="KW-1185">Reference proteome</keyword>
<feature type="chain" id="PRO_5013360108" evidence="1">
    <location>
        <begin position="25"/>
        <end position="243"/>
    </location>
</feature>
<accession>A0A1M7YB20</accession>
<proteinExistence type="predicted"/>
<dbReference type="STRING" id="1121416.SAMN02745220_03107"/>
<feature type="signal peptide" evidence="1">
    <location>
        <begin position="1"/>
        <end position="24"/>
    </location>
</feature>
<dbReference type="Proteomes" id="UP000184603">
    <property type="component" value="Unassembled WGS sequence"/>
</dbReference>
<evidence type="ECO:0000256" key="1">
    <source>
        <dbReference type="SAM" id="SignalP"/>
    </source>
</evidence>
<evidence type="ECO:0000259" key="2">
    <source>
        <dbReference type="SMART" id="SM00062"/>
    </source>
</evidence>
<gene>
    <name evidence="3" type="ORF">SAMN02745220_03107</name>
</gene>
<dbReference type="EMBL" id="FRFE01000015">
    <property type="protein sequence ID" value="SHO49813.1"/>
    <property type="molecule type" value="Genomic_DNA"/>
</dbReference>
<dbReference type="SMART" id="SM00062">
    <property type="entry name" value="PBPb"/>
    <property type="match status" value="1"/>
</dbReference>
<dbReference type="AlphaFoldDB" id="A0A1M7YB20"/>
<sequence length="243" mass="27052">MNMMKKMIMAVCAICIFSVVPAMAEGLQIMTEDYPPFNYTENGQLSGLSTEVVQQLAKKVGNPGEIEEKPWARAYALIQKEDGFILYSMTRTESRENMFKWVGPVASNKWVFFAKKGSGISLASLDDAKKVGKIGTYKDDAAEIFLKEQGFTNLDSVVDDSLNVPKLMAGRVNLWVVGELQGIYKAKLQGVGDQLEKVMDVKDTELYIAFSKNTPDDVIVKWQAALDEMKADGSFDALVKKYM</sequence>
<reference evidence="3 4" key="1">
    <citation type="submission" date="2016-12" db="EMBL/GenBank/DDBJ databases">
        <authorList>
            <person name="Song W.-J."/>
            <person name="Kurnit D.M."/>
        </authorList>
    </citation>
    <scope>NUCLEOTIDE SEQUENCE [LARGE SCALE GENOMIC DNA]</scope>
    <source>
        <strain evidence="3 4">DSM 18488</strain>
    </source>
</reference>
<dbReference type="InterPro" id="IPR001638">
    <property type="entry name" value="Solute-binding_3/MltF_N"/>
</dbReference>
<keyword evidence="1" id="KW-0732">Signal</keyword>